<gene>
    <name evidence="1" type="ORF">SteCoe_36394</name>
</gene>
<organism evidence="1 2">
    <name type="scientific">Stentor coeruleus</name>
    <dbReference type="NCBI Taxonomy" id="5963"/>
    <lineage>
        <taxon>Eukaryota</taxon>
        <taxon>Sar</taxon>
        <taxon>Alveolata</taxon>
        <taxon>Ciliophora</taxon>
        <taxon>Postciliodesmatophora</taxon>
        <taxon>Heterotrichea</taxon>
        <taxon>Heterotrichida</taxon>
        <taxon>Stentoridae</taxon>
        <taxon>Stentor</taxon>
    </lineage>
</organism>
<dbReference type="Proteomes" id="UP000187209">
    <property type="component" value="Unassembled WGS sequence"/>
</dbReference>
<dbReference type="EMBL" id="MPUH01001658">
    <property type="protein sequence ID" value="OMJ66685.1"/>
    <property type="molecule type" value="Genomic_DNA"/>
</dbReference>
<proteinExistence type="predicted"/>
<sequence>MESSIDFSNLLQALHSDVLYYEDLIGMKNLPSACDSPIEKREKKVAKKKRYFTVCLSCGRDFSNNICKYC</sequence>
<evidence type="ECO:0000313" key="2">
    <source>
        <dbReference type="Proteomes" id="UP000187209"/>
    </source>
</evidence>
<dbReference type="AlphaFoldDB" id="A0A1R2AQG2"/>
<name>A0A1R2AQG2_9CILI</name>
<comment type="caution">
    <text evidence="1">The sequence shown here is derived from an EMBL/GenBank/DDBJ whole genome shotgun (WGS) entry which is preliminary data.</text>
</comment>
<keyword evidence="2" id="KW-1185">Reference proteome</keyword>
<protein>
    <submittedName>
        <fullName evidence="1">Uncharacterized protein</fullName>
    </submittedName>
</protein>
<reference evidence="1 2" key="1">
    <citation type="submission" date="2016-11" db="EMBL/GenBank/DDBJ databases">
        <title>The macronuclear genome of Stentor coeruleus: a giant cell with tiny introns.</title>
        <authorList>
            <person name="Slabodnick M."/>
            <person name="Ruby J.G."/>
            <person name="Reiff S.B."/>
            <person name="Swart E.C."/>
            <person name="Gosai S."/>
            <person name="Prabakaran S."/>
            <person name="Witkowska E."/>
            <person name="Larue G.E."/>
            <person name="Fisher S."/>
            <person name="Freeman R.M."/>
            <person name="Gunawardena J."/>
            <person name="Chu W."/>
            <person name="Stover N.A."/>
            <person name="Gregory B.D."/>
            <person name="Nowacki M."/>
            <person name="Derisi J."/>
            <person name="Roy S.W."/>
            <person name="Marshall W.F."/>
            <person name="Sood P."/>
        </authorList>
    </citation>
    <scope>NUCLEOTIDE SEQUENCE [LARGE SCALE GENOMIC DNA]</scope>
    <source>
        <strain evidence="1">WM001</strain>
    </source>
</reference>
<evidence type="ECO:0000313" key="1">
    <source>
        <dbReference type="EMBL" id="OMJ66685.1"/>
    </source>
</evidence>
<accession>A0A1R2AQG2</accession>